<dbReference type="AlphaFoldDB" id="A0A4U0STF4"/>
<keyword evidence="3" id="KW-1185">Reference proteome</keyword>
<feature type="transmembrane region" description="Helical" evidence="1">
    <location>
        <begin position="371"/>
        <end position="390"/>
    </location>
</feature>
<reference evidence="2 3" key="1">
    <citation type="submission" date="2019-04" db="EMBL/GenBank/DDBJ databases">
        <title>Streptomyces oryziradicis sp. nov., a novel actinomycete isolated from rhizosphere soil of rice (Oryza sativa L.).</title>
        <authorList>
            <person name="Li C."/>
        </authorList>
    </citation>
    <scope>NUCLEOTIDE SEQUENCE [LARGE SCALE GENOMIC DNA]</scope>
    <source>
        <strain evidence="2 3">NEAU-C40</strain>
    </source>
</reference>
<evidence type="ECO:0000256" key="1">
    <source>
        <dbReference type="SAM" id="Phobius"/>
    </source>
</evidence>
<dbReference type="OrthoDB" id="4515621at2"/>
<proteinExistence type="predicted"/>
<feature type="transmembrane region" description="Helical" evidence="1">
    <location>
        <begin position="324"/>
        <end position="345"/>
    </location>
</feature>
<comment type="caution">
    <text evidence="2">The sequence shown here is derived from an EMBL/GenBank/DDBJ whole genome shotgun (WGS) entry which is preliminary data.</text>
</comment>
<keyword evidence="1" id="KW-0472">Membrane</keyword>
<feature type="transmembrane region" description="Helical" evidence="1">
    <location>
        <begin position="248"/>
        <end position="267"/>
    </location>
</feature>
<dbReference type="RefSeq" id="WP_136721512.1">
    <property type="nucleotide sequence ID" value="NZ_SUMC01000001.1"/>
</dbReference>
<accession>A0A4U0STF4</accession>
<protein>
    <submittedName>
        <fullName evidence="2">Uncharacterized protein</fullName>
    </submittedName>
</protein>
<gene>
    <name evidence="2" type="ORF">FCI23_01200</name>
</gene>
<sequence length="402" mass="43487">MTEGVAPSARVRLHPLAARRDGDEWIVGRVATGDFVALPPVGVRAVEMLRDGLSVAETSARLTAETGEELDTLGFVRDLIGLGFVAEVGGQPVPSPEPPPPTFPRLLPRHVRWTLSPVLPPLLGALVLAAVLVLLRRPGLLPGYRSLLWNPHGSLVLGLGFLAGWLLLLIHECAHLAVARATGVPARIRLGTRLQFLVMQTDISGIELASRRHRMTAYLAGMAVNVAVSATAVLLLARTGAGTTAHRVLAALVLLAVLPLPFQFMVFMRTDVYFVLQDLTGCRDLHGDGRAYARYAARTITRRRPRPADPSLELPARERQAVRIYSAVLVVGTALCLATLATVTVPTDVTMLVRAAARLGPGHPALDRLDAAVVLAVLGGAQLMWLLTWWRGRRRRTPRRLT</sequence>
<keyword evidence="1" id="KW-0812">Transmembrane</keyword>
<feature type="transmembrane region" description="Helical" evidence="1">
    <location>
        <begin position="217"/>
        <end position="236"/>
    </location>
</feature>
<dbReference type="EMBL" id="SUMC01000001">
    <property type="protein sequence ID" value="TKA13352.1"/>
    <property type="molecule type" value="Genomic_DNA"/>
</dbReference>
<feature type="transmembrane region" description="Helical" evidence="1">
    <location>
        <begin position="113"/>
        <end position="135"/>
    </location>
</feature>
<dbReference type="Proteomes" id="UP000305778">
    <property type="component" value="Unassembled WGS sequence"/>
</dbReference>
<evidence type="ECO:0000313" key="3">
    <source>
        <dbReference type="Proteomes" id="UP000305778"/>
    </source>
</evidence>
<organism evidence="2 3">
    <name type="scientific">Actinacidiphila oryziradicis</name>
    <dbReference type="NCBI Taxonomy" id="2571141"/>
    <lineage>
        <taxon>Bacteria</taxon>
        <taxon>Bacillati</taxon>
        <taxon>Actinomycetota</taxon>
        <taxon>Actinomycetes</taxon>
        <taxon>Kitasatosporales</taxon>
        <taxon>Streptomycetaceae</taxon>
        <taxon>Actinacidiphila</taxon>
    </lineage>
</organism>
<feature type="transmembrane region" description="Helical" evidence="1">
    <location>
        <begin position="155"/>
        <end position="179"/>
    </location>
</feature>
<keyword evidence="1" id="KW-1133">Transmembrane helix</keyword>
<evidence type="ECO:0000313" key="2">
    <source>
        <dbReference type="EMBL" id="TKA13352.1"/>
    </source>
</evidence>
<name>A0A4U0STF4_9ACTN</name>